<proteinExistence type="predicted"/>
<sequence>MAEWHATVEAVGLAMSGDREAGLAALMSAWEETREADHARRCVIAHYVADLQPSLEDEVRWDELALAEHAHVADADLAPVGITSAAGMAPSLHLNLGDGYLRQGRRREAEAELEKGLQQRHELPADGYGDMIRGGLDRLRSRLDEATGEEDREA</sequence>
<dbReference type="STRING" id="767452.AVL62_13205"/>
<evidence type="ECO:0008006" key="3">
    <source>
        <dbReference type="Google" id="ProtNLM"/>
    </source>
</evidence>
<dbReference type="RefSeq" id="WP_058890221.1">
    <property type="nucleotide sequence ID" value="NZ_LQBL01000005.1"/>
</dbReference>
<name>A0A0W8IBR1_9MICO</name>
<comment type="caution">
    <text evidence="1">The sequence shown here is derived from an EMBL/GenBank/DDBJ whole genome shotgun (WGS) entry which is preliminary data.</text>
</comment>
<dbReference type="OrthoDB" id="8450665at2"/>
<evidence type="ECO:0000313" key="2">
    <source>
        <dbReference type="Proteomes" id="UP000054837"/>
    </source>
</evidence>
<organism evidence="1 2">
    <name type="scientific">Serinicoccus chungangensis</name>
    <dbReference type="NCBI Taxonomy" id="767452"/>
    <lineage>
        <taxon>Bacteria</taxon>
        <taxon>Bacillati</taxon>
        <taxon>Actinomycetota</taxon>
        <taxon>Actinomycetes</taxon>
        <taxon>Micrococcales</taxon>
        <taxon>Ornithinimicrobiaceae</taxon>
        <taxon>Serinicoccus</taxon>
    </lineage>
</organism>
<protein>
    <recommendedName>
        <fullName evidence="3">Tetratrico peptide repeat group 5 domain-containing protein</fullName>
    </recommendedName>
</protein>
<keyword evidence="2" id="KW-1185">Reference proteome</keyword>
<reference evidence="1 2" key="1">
    <citation type="submission" date="2015-12" db="EMBL/GenBank/DDBJ databases">
        <title>Serinicoccus chungangenesis strain CD08_5 genome sequencing and assembly.</title>
        <authorList>
            <person name="Chander A.M."/>
            <person name="Kaur G."/>
            <person name="Nair G.R."/>
            <person name="Dhawan D.K."/>
            <person name="Kochhar R.K."/>
            <person name="Mayilraj S."/>
            <person name="Bhadada S.K."/>
        </authorList>
    </citation>
    <scope>NUCLEOTIDE SEQUENCE [LARGE SCALE GENOMIC DNA]</scope>
    <source>
        <strain evidence="1 2">CD08_5</strain>
    </source>
</reference>
<dbReference type="Proteomes" id="UP000054837">
    <property type="component" value="Unassembled WGS sequence"/>
</dbReference>
<accession>A0A0W8IBR1</accession>
<evidence type="ECO:0000313" key="1">
    <source>
        <dbReference type="EMBL" id="KUG57386.1"/>
    </source>
</evidence>
<dbReference type="EMBL" id="LQBL01000005">
    <property type="protein sequence ID" value="KUG57386.1"/>
    <property type="molecule type" value="Genomic_DNA"/>
</dbReference>
<gene>
    <name evidence="1" type="ORF">AVL62_13205</name>
</gene>
<dbReference type="AlphaFoldDB" id="A0A0W8IBR1"/>